<accession>A0AA40AYT2</accession>
<dbReference type="Proteomes" id="UP001172102">
    <property type="component" value="Unassembled WGS sequence"/>
</dbReference>
<reference evidence="1" key="1">
    <citation type="submission" date="2023-06" db="EMBL/GenBank/DDBJ databases">
        <title>Genome-scale phylogeny and comparative genomics of the fungal order Sordariales.</title>
        <authorList>
            <consortium name="Lawrence Berkeley National Laboratory"/>
            <person name="Hensen N."/>
            <person name="Bonometti L."/>
            <person name="Westerberg I."/>
            <person name="Brannstrom I.O."/>
            <person name="Guillou S."/>
            <person name="Cros-Aarteil S."/>
            <person name="Calhoun S."/>
            <person name="Haridas S."/>
            <person name="Kuo A."/>
            <person name="Mondo S."/>
            <person name="Pangilinan J."/>
            <person name="Riley R."/>
            <person name="Labutti K."/>
            <person name="Andreopoulos B."/>
            <person name="Lipzen A."/>
            <person name="Chen C."/>
            <person name="Yanf M."/>
            <person name="Daum C."/>
            <person name="Ng V."/>
            <person name="Clum A."/>
            <person name="Steindorff A."/>
            <person name="Ohm R."/>
            <person name="Martin F."/>
            <person name="Silar P."/>
            <person name="Natvig D."/>
            <person name="Lalanne C."/>
            <person name="Gautier V."/>
            <person name="Ament-Velasquez S.L."/>
            <person name="Kruys A."/>
            <person name="Hutchinson M.I."/>
            <person name="Powell A.J."/>
            <person name="Barry K."/>
            <person name="Miller A.N."/>
            <person name="Grigoriev I.V."/>
            <person name="Debuchy R."/>
            <person name="Gladieux P."/>
            <person name="Thoren M.H."/>
            <person name="Johannesson H."/>
        </authorList>
    </citation>
    <scope>NUCLEOTIDE SEQUENCE</scope>
    <source>
        <strain evidence="1">SMH4607-1</strain>
    </source>
</reference>
<protein>
    <recommendedName>
        <fullName evidence="3">Heterokaryon incompatibility domain-containing protein</fullName>
    </recommendedName>
</protein>
<evidence type="ECO:0000313" key="1">
    <source>
        <dbReference type="EMBL" id="KAK0724499.1"/>
    </source>
</evidence>
<keyword evidence="2" id="KW-1185">Reference proteome</keyword>
<dbReference type="EMBL" id="JAUKUA010000002">
    <property type="protein sequence ID" value="KAK0724499.1"/>
    <property type="molecule type" value="Genomic_DNA"/>
</dbReference>
<proteinExistence type="predicted"/>
<organism evidence="1 2">
    <name type="scientific">Lasiosphaeris hirsuta</name>
    <dbReference type="NCBI Taxonomy" id="260670"/>
    <lineage>
        <taxon>Eukaryota</taxon>
        <taxon>Fungi</taxon>
        <taxon>Dikarya</taxon>
        <taxon>Ascomycota</taxon>
        <taxon>Pezizomycotina</taxon>
        <taxon>Sordariomycetes</taxon>
        <taxon>Sordariomycetidae</taxon>
        <taxon>Sordariales</taxon>
        <taxon>Lasiosphaeriaceae</taxon>
        <taxon>Lasiosphaeris</taxon>
    </lineage>
</organism>
<name>A0AA40AYT2_9PEZI</name>
<gene>
    <name evidence="1" type="ORF">B0H67DRAFT_107151</name>
</gene>
<evidence type="ECO:0000313" key="2">
    <source>
        <dbReference type="Proteomes" id="UP001172102"/>
    </source>
</evidence>
<dbReference type="AlphaFoldDB" id="A0AA40AYT2"/>
<comment type="caution">
    <text evidence="1">The sequence shown here is derived from an EMBL/GenBank/DDBJ whole genome shotgun (WGS) entry which is preliminary data.</text>
</comment>
<evidence type="ECO:0008006" key="3">
    <source>
        <dbReference type="Google" id="ProtNLM"/>
    </source>
</evidence>
<sequence>MRDPHKSIRGSRWSTRGWTFQEAVLSRRRLVFTAELVYFECSAMNCHKSLTTPLDLIHIGSRKKIRDSMRPDMFGRNEKAKIRKSRSIQASISLFIHPASRQCGCSNPQF</sequence>